<feature type="domain" description="Fe/B12 periplasmic-binding" evidence="6">
    <location>
        <begin position="57"/>
        <end position="148"/>
    </location>
</feature>
<dbReference type="OrthoDB" id="63946at2"/>
<reference evidence="7 8" key="1">
    <citation type="submission" date="2013-03" db="EMBL/GenBank/DDBJ databases">
        <title>The Genome Sequence of Enterococcus columbae ATCC_51263 (PacBio/Illumina hybrid assembly).</title>
        <authorList>
            <consortium name="The Broad Institute Genomics Platform"/>
            <consortium name="The Broad Institute Genome Sequencing Center for Infectious Disease"/>
            <person name="Earl A."/>
            <person name="Russ C."/>
            <person name="Gilmore M."/>
            <person name="Surin D."/>
            <person name="Walker B."/>
            <person name="Young S."/>
            <person name="Zeng Q."/>
            <person name="Gargeya S."/>
            <person name="Fitzgerald M."/>
            <person name="Haas B."/>
            <person name="Abouelleil A."/>
            <person name="Allen A.W."/>
            <person name="Alvarado L."/>
            <person name="Arachchi H.M."/>
            <person name="Berlin A.M."/>
            <person name="Chapman S.B."/>
            <person name="Gainer-Dewar J."/>
            <person name="Goldberg J."/>
            <person name="Griggs A."/>
            <person name="Gujja S."/>
            <person name="Hansen M."/>
            <person name="Howarth C."/>
            <person name="Imamovic A."/>
            <person name="Ireland A."/>
            <person name="Larimer J."/>
            <person name="McCowan C."/>
            <person name="Murphy C."/>
            <person name="Pearson M."/>
            <person name="Poon T.W."/>
            <person name="Priest M."/>
            <person name="Roberts A."/>
            <person name="Saif S."/>
            <person name="Shea T."/>
            <person name="Sisk P."/>
            <person name="Sykes S."/>
            <person name="Wortman J."/>
            <person name="Nusbaum C."/>
            <person name="Birren B."/>
        </authorList>
    </citation>
    <scope>NUCLEOTIDE SEQUENCE [LARGE SCALE GENOMIC DNA]</scope>
    <source>
        <strain evidence="7 8">ATCC 51263</strain>
    </source>
</reference>
<evidence type="ECO:0000313" key="7">
    <source>
        <dbReference type="EMBL" id="EOW84398.1"/>
    </source>
</evidence>
<dbReference type="Gene3D" id="3.40.50.1980">
    <property type="entry name" value="Nitrogenase molybdenum iron protein domain"/>
    <property type="match status" value="1"/>
</dbReference>
<evidence type="ECO:0000256" key="4">
    <source>
        <dbReference type="ARBA" id="ARBA00022729"/>
    </source>
</evidence>
<dbReference type="eggNOG" id="COG4607">
    <property type="taxonomic scope" value="Bacteria"/>
</dbReference>
<comment type="subcellular location">
    <subcellularLocation>
        <location evidence="1">Cell envelope</location>
    </subcellularLocation>
</comment>
<dbReference type="InterPro" id="IPR051313">
    <property type="entry name" value="Bact_iron-sidero_bind"/>
</dbReference>
<dbReference type="PROSITE" id="PS51257">
    <property type="entry name" value="PROKAR_LIPOPROTEIN"/>
    <property type="match status" value="1"/>
</dbReference>
<dbReference type="Proteomes" id="UP000014113">
    <property type="component" value="Unassembled WGS sequence"/>
</dbReference>
<comment type="caution">
    <text evidence="7">The sequence shown here is derived from an EMBL/GenBank/DDBJ whole genome shotgun (WGS) entry which is preliminary data.</text>
</comment>
<dbReference type="PATRIC" id="fig|1121865.3.peg.288"/>
<evidence type="ECO:0000256" key="5">
    <source>
        <dbReference type="SAM" id="SignalP"/>
    </source>
</evidence>
<feature type="signal peptide" evidence="5">
    <location>
        <begin position="1"/>
        <end position="24"/>
    </location>
</feature>
<evidence type="ECO:0000313" key="8">
    <source>
        <dbReference type="Proteomes" id="UP000014113"/>
    </source>
</evidence>
<gene>
    <name evidence="7" type="ORF">I568_00893</name>
</gene>
<evidence type="ECO:0000259" key="6">
    <source>
        <dbReference type="PROSITE" id="PS50983"/>
    </source>
</evidence>
<sequence>MKKNFLISILLLFTVFFSGCQNTAKTNQTADSQSTSQQTITITDTDGKQKIPLNPKKVVVFDANTLDTMNQLGVGNKVVGTATQNLPDYLKKFRSVESAGGIKEPDLEKINALKPDLIIISGRQADFKEQLSKIAPTIYLSIDNTKTY</sequence>
<organism evidence="7 8">
    <name type="scientific">Enterococcus columbae DSM 7374 = ATCC 51263</name>
    <dbReference type="NCBI Taxonomy" id="1121865"/>
    <lineage>
        <taxon>Bacteria</taxon>
        <taxon>Bacillati</taxon>
        <taxon>Bacillota</taxon>
        <taxon>Bacilli</taxon>
        <taxon>Lactobacillales</taxon>
        <taxon>Enterococcaceae</taxon>
        <taxon>Enterococcus</taxon>
    </lineage>
</organism>
<dbReference type="PANTHER" id="PTHR30532">
    <property type="entry name" value="IRON III DICITRATE-BINDING PERIPLASMIC PROTEIN"/>
    <property type="match status" value="1"/>
</dbReference>
<name>S1NFH0_9ENTE</name>
<proteinExistence type="inferred from homology"/>
<feature type="chain" id="PRO_5010314154" description="Fe/B12 periplasmic-binding domain-containing protein" evidence="5">
    <location>
        <begin position="25"/>
        <end position="148"/>
    </location>
</feature>
<keyword evidence="8" id="KW-1185">Reference proteome</keyword>
<accession>S1NFH0</accession>
<evidence type="ECO:0000256" key="2">
    <source>
        <dbReference type="ARBA" id="ARBA00008814"/>
    </source>
</evidence>
<dbReference type="PANTHER" id="PTHR30532:SF28">
    <property type="entry name" value="PETROBACTIN-BINDING PROTEIN YCLQ"/>
    <property type="match status" value="1"/>
</dbReference>
<dbReference type="GO" id="GO:1901678">
    <property type="term" value="P:iron coordination entity transport"/>
    <property type="evidence" value="ECO:0007669"/>
    <property type="project" value="UniProtKB-ARBA"/>
</dbReference>
<comment type="similarity">
    <text evidence="2">Belongs to the bacterial solute-binding protein 8 family.</text>
</comment>
<dbReference type="Pfam" id="PF01497">
    <property type="entry name" value="Peripla_BP_2"/>
    <property type="match status" value="1"/>
</dbReference>
<keyword evidence="3" id="KW-0813">Transport</keyword>
<keyword evidence="4 5" id="KW-0732">Signal</keyword>
<dbReference type="AlphaFoldDB" id="S1NFH0"/>
<dbReference type="EMBL" id="ASWJ01000004">
    <property type="protein sequence ID" value="EOW84398.1"/>
    <property type="molecule type" value="Genomic_DNA"/>
</dbReference>
<evidence type="ECO:0000256" key="1">
    <source>
        <dbReference type="ARBA" id="ARBA00004196"/>
    </source>
</evidence>
<dbReference type="STRING" id="1121865.OMW_00295"/>
<dbReference type="InterPro" id="IPR002491">
    <property type="entry name" value="ABC_transptr_periplasmic_BD"/>
</dbReference>
<dbReference type="GO" id="GO:0030288">
    <property type="term" value="C:outer membrane-bounded periplasmic space"/>
    <property type="evidence" value="ECO:0007669"/>
    <property type="project" value="TreeGrafter"/>
</dbReference>
<protein>
    <recommendedName>
        <fullName evidence="6">Fe/B12 periplasmic-binding domain-containing protein</fullName>
    </recommendedName>
</protein>
<dbReference type="SUPFAM" id="SSF53807">
    <property type="entry name" value="Helical backbone' metal receptor"/>
    <property type="match status" value="1"/>
</dbReference>
<dbReference type="PROSITE" id="PS50983">
    <property type="entry name" value="FE_B12_PBP"/>
    <property type="match status" value="1"/>
</dbReference>
<evidence type="ECO:0000256" key="3">
    <source>
        <dbReference type="ARBA" id="ARBA00022448"/>
    </source>
</evidence>